<dbReference type="GO" id="GO:0004197">
    <property type="term" value="F:cysteine-type endopeptidase activity"/>
    <property type="evidence" value="ECO:0007669"/>
    <property type="project" value="InterPro"/>
</dbReference>
<keyword evidence="3" id="KW-1185">Reference proteome</keyword>
<protein>
    <submittedName>
        <fullName evidence="2">Caspase domain-containing protein</fullName>
    </submittedName>
</protein>
<feature type="domain" description="Peptidase C14 caspase" evidence="1">
    <location>
        <begin position="801"/>
        <end position="1011"/>
    </location>
</feature>
<dbReference type="OrthoDB" id="235631at2"/>
<evidence type="ECO:0000313" key="3">
    <source>
        <dbReference type="Proteomes" id="UP000185192"/>
    </source>
</evidence>
<dbReference type="Proteomes" id="UP000185192">
    <property type="component" value="Unassembled WGS sequence"/>
</dbReference>
<dbReference type="RefSeq" id="WP_074204375.1">
    <property type="nucleotide sequence ID" value="NZ_FSQW01000001.1"/>
</dbReference>
<accession>A0A1N6D2F2</accession>
<sequence>MATDPECYPYVRRLLRLLLVATLPLFVACSTEPEFGQAPIDLQPKVVPQSLPADGVEVAAWTRDDRFIITAVGATRSVTIWDVANGHIVDRLRLPAEKGQTGELMALRSIEVSEDGQTAIIDAVTAKFGKDEKYSPARNRRYSLDLHSRKVTAIAAPNDEIIWDGNDIECVREALQVLYEDSDTMCVYDEADEEPQSFEEAVRYANAHLPALPNSHDGIWSLHRKPIVEAEFNPGADAGGLLLVSESDGEERELTHDRLAKFDAASMSPEGRWVAMSNDKMDYDSDYDADVSIIEIYDIQSAKFAQQVRIIGDYNQTNWISDNELVVTQISSSGDRVGEDEENLGPPPDAVIVDVASGKIEDKVEARCYMMPAPDHGFVGAGLANCRTVDNDDVGLQKYDAKKEIWEAFGSLEIPEGAFVDLLALSADGRRLAVVVQRENRQIVGHILDSRTGEPLFSKSFKDISSIANMAFAPDGNSLLVSSNGRVFIWRVDEDKWGPTSLTSLDTTVLERHGAILAVAGEYDDAISLFDFETGETLPALEFGNVSGGGFFPDKPLFWAFSAEDGLRIWDTRNWSVVLTTYFFADQGFLAVTPDGRYDSNIHPYNARFRWLVPDQPFTSLNPDAFSRDYFAPGLTERWISCRVAGNCANSFDPVRPIVELNRRLPQVDIVNVAPGENSAEAIVTIEINETGKPDTGTSGVFDPRIFRNHQLVFRSVETDQRSQNSIASWRSAHAASKAVTKISDGRYRLQKTVTLPTGSRPEDLSQLITAYAFNEDRIKSETAAYQYERPPLPARQPRAYVLTIGIDHYQEQRLNLNFAGNDAILLSDRLSDIPGYDTRQLTIRTVGPNPGDQRAGAPKYVSKQIIRDLLSLLSGLDGSEARKRLDALGINAANLEKATPDDLIIFSYAGHGWTDRTGEFYLVTSQASWKQQDGTPEAEGLVSSRELANWMTDIDAGAMTLIVDACHSAASVENGSFKPGPMGDPGLGQLAFDKGVRILTATQADDVALEDANLKQGLLTYVLAAEGLGEKGGKADLDSDRKIELAEWLNYAVQRLPALQVDARVEGIRSDAVVFHDLQDSQTEKRIQKPSLFDFNILASPIILRTNMK</sequence>
<dbReference type="STRING" id="1123272.SAMN02745824_1459"/>
<dbReference type="PROSITE" id="PS00018">
    <property type="entry name" value="EF_HAND_1"/>
    <property type="match status" value="1"/>
</dbReference>
<evidence type="ECO:0000259" key="1">
    <source>
        <dbReference type="Pfam" id="PF00656"/>
    </source>
</evidence>
<organism evidence="2 3">
    <name type="scientific">Parasphingorhabdus marina DSM 22363</name>
    <dbReference type="NCBI Taxonomy" id="1123272"/>
    <lineage>
        <taxon>Bacteria</taxon>
        <taxon>Pseudomonadati</taxon>
        <taxon>Pseudomonadota</taxon>
        <taxon>Alphaproteobacteria</taxon>
        <taxon>Sphingomonadales</taxon>
        <taxon>Sphingomonadaceae</taxon>
        <taxon>Parasphingorhabdus</taxon>
    </lineage>
</organism>
<gene>
    <name evidence="2" type="ORF">SAMN02745824_1459</name>
</gene>
<dbReference type="SUPFAM" id="SSF82171">
    <property type="entry name" value="DPP6 N-terminal domain-like"/>
    <property type="match status" value="1"/>
</dbReference>
<dbReference type="InterPro" id="IPR011044">
    <property type="entry name" value="Quino_amine_DH_bsu"/>
</dbReference>
<dbReference type="EMBL" id="FSQW01000001">
    <property type="protein sequence ID" value="SIN64978.1"/>
    <property type="molecule type" value="Genomic_DNA"/>
</dbReference>
<reference evidence="3" key="1">
    <citation type="submission" date="2016-11" db="EMBL/GenBank/DDBJ databases">
        <authorList>
            <person name="Varghese N."/>
            <person name="Submissions S."/>
        </authorList>
    </citation>
    <scope>NUCLEOTIDE SEQUENCE [LARGE SCALE GENOMIC DNA]</scope>
    <source>
        <strain evidence="3">DSM 22363</strain>
    </source>
</reference>
<dbReference type="Gene3D" id="2.130.10.10">
    <property type="entry name" value="YVTN repeat-like/Quinoprotein amine dehydrogenase"/>
    <property type="match status" value="2"/>
</dbReference>
<dbReference type="Gene3D" id="3.40.50.1460">
    <property type="match status" value="1"/>
</dbReference>
<dbReference type="Pfam" id="PF00656">
    <property type="entry name" value="Peptidase_C14"/>
    <property type="match status" value="1"/>
</dbReference>
<dbReference type="InterPro" id="IPR015943">
    <property type="entry name" value="WD40/YVTN_repeat-like_dom_sf"/>
</dbReference>
<dbReference type="SUPFAM" id="SSF50969">
    <property type="entry name" value="YVTN repeat-like/Quinoprotein amine dehydrogenase"/>
    <property type="match status" value="1"/>
</dbReference>
<proteinExistence type="predicted"/>
<name>A0A1N6D2F2_9SPHN</name>
<dbReference type="GO" id="GO:0006508">
    <property type="term" value="P:proteolysis"/>
    <property type="evidence" value="ECO:0007669"/>
    <property type="project" value="InterPro"/>
</dbReference>
<evidence type="ECO:0000313" key="2">
    <source>
        <dbReference type="EMBL" id="SIN64978.1"/>
    </source>
</evidence>
<dbReference type="InterPro" id="IPR018247">
    <property type="entry name" value="EF_Hand_1_Ca_BS"/>
</dbReference>
<dbReference type="InterPro" id="IPR011600">
    <property type="entry name" value="Pept_C14_caspase"/>
</dbReference>
<dbReference type="AlphaFoldDB" id="A0A1N6D2F2"/>